<dbReference type="GO" id="GO:0006508">
    <property type="term" value="P:proteolysis"/>
    <property type="evidence" value="ECO:0007669"/>
    <property type="project" value="InterPro"/>
</dbReference>
<dbReference type="Pfam" id="PF03572">
    <property type="entry name" value="Peptidase_S41"/>
    <property type="match status" value="1"/>
</dbReference>
<dbReference type="RefSeq" id="WP_163182039.1">
    <property type="nucleotide sequence ID" value="NZ_JAAIWM010000015.1"/>
</dbReference>
<dbReference type="SUPFAM" id="SSF52096">
    <property type="entry name" value="ClpP/crotonase"/>
    <property type="match status" value="1"/>
</dbReference>
<dbReference type="Gene3D" id="3.90.226.10">
    <property type="entry name" value="2-enoyl-CoA Hydratase, Chain A, domain 1"/>
    <property type="match status" value="1"/>
</dbReference>
<protein>
    <recommendedName>
        <fullName evidence="1">Tail specific protease domain-containing protein</fullName>
    </recommendedName>
</protein>
<dbReference type="GO" id="GO:0004175">
    <property type="term" value="F:endopeptidase activity"/>
    <property type="evidence" value="ECO:0007669"/>
    <property type="project" value="TreeGrafter"/>
</dbReference>
<gene>
    <name evidence="2" type="ORF">G4D63_20965</name>
</gene>
<dbReference type="AlphaFoldDB" id="A0A6M0QCU5"/>
<keyword evidence="3" id="KW-1185">Reference proteome</keyword>
<dbReference type="GO" id="GO:0008236">
    <property type="term" value="F:serine-type peptidase activity"/>
    <property type="evidence" value="ECO:0007669"/>
    <property type="project" value="InterPro"/>
</dbReference>
<comment type="caution">
    <text evidence="2">The sequence shown here is derived from an EMBL/GenBank/DDBJ whole genome shotgun (WGS) entry which is preliminary data.</text>
</comment>
<organism evidence="2 3">
    <name type="scientific">Bacillus mesophilus</name>
    <dbReference type="NCBI Taxonomy" id="1808955"/>
    <lineage>
        <taxon>Bacteria</taxon>
        <taxon>Bacillati</taxon>
        <taxon>Bacillota</taxon>
        <taxon>Bacilli</taxon>
        <taxon>Bacillales</taxon>
        <taxon>Bacillaceae</taxon>
        <taxon>Bacillus</taxon>
    </lineage>
</organism>
<evidence type="ECO:0000313" key="3">
    <source>
        <dbReference type="Proteomes" id="UP000481043"/>
    </source>
</evidence>
<proteinExistence type="predicted"/>
<reference evidence="2 3" key="1">
    <citation type="submission" date="2020-02" db="EMBL/GenBank/DDBJ databases">
        <title>Bacillus aquiflavi sp. nov., isolated from yellow water of strong flavor Chinese baijiu in Yibin region of China.</title>
        <authorList>
            <person name="Xie J."/>
        </authorList>
    </citation>
    <scope>NUCLEOTIDE SEQUENCE [LARGE SCALE GENOMIC DNA]</scope>
    <source>
        <strain evidence="2 3">SA4</strain>
    </source>
</reference>
<dbReference type="InterPro" id="IPR005151">
    <property type="entry name" value="Tail-specific_protease"/>
</dbReference>
<evidence type="ECO:0000259" key="1">
    <source>
        <dbReference type="Pfam" id="PF03572"/>
    </source>
</evidence>
<sequence length="513" mass="58906">MSKYIGFVIVVLLLIGGCSKYQPLTDEALASLNEVSEQNLYFTESSLHKQKLPLYDYSVTKDTELSRDVLETLRIVNQESSNSSSSFTKKEILEDIEVMHLSLKYMYALYEYMGGDLTFETARDLLVKDVQAHEEDVMTKAQILHLIERHYHFIADAHFKIDQTPLNTSGYEFFTTSLYSFIQDETGDFWSIGREKAQLLSVNNDHDIESYIRPTINENGDIGYILGIFSPPLNKEEREWRVVLQVGDKKKEEIVELRPESKELSKSRQGSRLLLTEKEGVPWLQIRSMFVLENDPFSYSDIIKTAREVRDEPYLVLDVRGNSGGSMILVKKWLEEFFKKPVSWNSKSIYLFSDTGKTFVQDTVDLYLKQGLSTETFEEGYTDINRLENLNGPLGPTWEVEENEFHQVTDNETQIFILTDGNTASAAEHLVAQLKLANQTTVVGMSTMGAMISGNALIYQLPHTNIKMEVPTYFNYNTDIINKETVGLQPDFWVRPEVTEQRVLAFINKNRDK</sequence>
<dbReference type="InterPro" id="IPR029045">
    <property type="entry name" value="ClpP/crotonase-like_dom_sf"/>
</dbReference>
<dbReference type="EMBL" id="JAAIWM010000015">
    <property type="protein sequence ID" value="NEY74174.1"/>
    <property type="molecule type" value="Genomic_DNA"/>
</dbReference>
<feature type="domain" description="Tail specific protease" evidence="1">
    <location>
        <begin position="300"/>
        <end position="492"/>
    </location>
</feature>
<dbReference type="Proteomes" id="UP000481043">
    <property type="component" value="Unassembled WGS sequence"/>
</dbReference>
<dbReference type="PANTHER" id="PTHR32060:SF22">
    <property type="entry name" value="CARBOXYL-TERMINAL-PROCESSING PEPTIDASE 3, CHLOROPLASTIC"/>
    <property type="match status" value="1"/>
</dbReference>
<name>A0A6M0QCU5_9BACI</name>
<dbReference type="PANTHER" id="PTHR32060">
    <property type="entry name" value="TAIL-SPECIFIC PROTEASE"/>
    <property type="match status" value="1"/>
</dbReference>
<dbReference type="PROSITE" id="PS51257">
    <property type="entry name" value="PROKAR_LIPOPROTEIN"/>
    <property type="match status" value="1"/>
</dbReference>
<evidence type="ECO:0000313" key="2">
    <source>
        <dbReference type="EMBL" id="NEY74174.1"/>
    </source>
</evidence>
<accession>A0A6M0QCU5</accession>